<comment type="caution">
    <text evidence="1">The sequence shown here is derived from an EMBL/GenBank/DDBJ whole genome shotgun (WGS) entry which is preliminary data.</text>
</comment>
<dbReference type="AlphaFoldDB" id="A0A4V6PSK2"/>
<name>A0A4V6PSK2_9BACT</name>
<proteinExistence type="predicted"/>
<dbReference type="OrthoDB" id="792194at2"/>
<protein>
    <submittedName>
        <fullName evidence="1">Uncharacterized protein</fullName>
    </submittedName>
</protein>
<dbReference type="EMBL" id="SNWP01000010">
    <property type="protein sequence ID" value="TDO28328.1"/>
    <property type="molecule type" value="Genomic_DNA"/>
</dbReference>
<evidence type="ECO:0000313" key="2">
    <source>
        <dbReference type="Proteomes" id="UP000295741"/>
    </source>
</evidence>
<evidence type="ECO:0000313" key="1">
    <source>
        <dbReference type="EMBL" id="TDO28328.1"/>
    </source>
</evidence>
<sequence length="270" mass="30115">MLRHFAILSLTVGLLLAAHKESNATITADTLVKHSTDGVLDDWDPSAFDIHEAMGIRMAADNDADKLYVAMYIVNQDVQKRLMLGGMQLMIDTKAKKKESTYINFPIEKTAQEIAAYLSPKNTATTNDFQVFRDQLSEGMLFLKKTGFKGQQFDTELQTINLPNEININFGWDERSVLFIEYEIPFSKLGDKANLLNKPITVGLKLAAVNLPAASDQPMKVSTKVIAMPMNGGMPSSANFGTSTTGFRTNQPINKSTIPEQMFWLKHQIY</sequence>
<dbReference type="Proteomes" id="UP000295741">
    <property type="component" value="Unassembled WGS sequence"/>
</dbReference>
<gene>
    <name evidence="1" type="ORF">BC659_0391</name>
</gene>
<accession>A0A4V6PSK2</accession>
<keyword evidence="2" id="KW-1185">Reference proteome</keyword>
<reference evidence="1 2" key="1">
    <citation type="submission" date="2019-03" db="EMBL/GenBank/DDBJ databases">
        <title>Genomic Encyclopedia of Archaeal and Bacterial Type Strains, Phase II (KMG-II): from individual species to whole genera.</title>
        <authorList>
            <person name="Goeker M."/>
        </authorList>
    </citation>
    <scope>NUCLEOTIDE SEQUENCE [LARGE SCALE GENOMIC DNA]</scope>
    <source>
        <strain evidence="1 2">DSM 28323</strain>
    </source>
</reference>
<organism evidence="1 2">
    <name type="scientific">Sediminibacterium goheungense</name>
    <dbReference type="NCBI Taxonomy" id="1086393"/>
    <lineage>
        <taxon>Bacteria</taxon>
        <taxon>Pseudomonadati</taxon>
        <taxon>Bacteroidota</taxon>
        <taxon>Chitinophagia</taxon>
        <taxon>Chitinophagales</taxon>
        <taxon>Chitinophagaceae</taxon>
        <taxon>Sediminibacterium</taxon>
    </lineage>
</organism>
<dbReference type="RefSeq" id="WP_133472879.1">
    <property type="nucleotide sequence ID" value="NZ_SNWP01000010.1"/>
</dbReference>